<evidence type="ECO:0000313" key="1">
    <source>
        <dbReference type="EMBL" id="EKE26053.1"/>
    </source>
</evidence>
<gene>
    <name evidence="1" type="ORF">ACD_4C00459G0017</name>
</gene>
<reference evidence="1" key="1">
    <citation type="journal article" date="2012" name="Science">
        <title>Fermentation, hydrogen, and sulfur metabolism in multiple uncultivated bacterial phyla.</title>
        <authorList>
            <person name="Wrighton K.C."/>
            <person name="Thomas B.C."/>
            <person name="Sharon I."/>
            <person name="Miller C.S."/>
            <person name="Castelle C.J."/>
            <person name="VerBerkmoes N.C."/>
            <person name="Wilkins M.J."/>
            <person name="Hettich R.L."/>
            <person name="Lipton M.S."/>
            <person name="Williams K.H."/>
            <person name="Long P.E."/>
            <person name="Banfield J.F."/>
        </authorList>
    </citation>
    <scope>NUCLEOTIDE SEQUENCE [LARGE SCALE GENOMIC DNA]</scope>
</reference>
<organism evidence="1">
    <name type="scientific">uncultured bacterium</name>
    <name type="common">gcode 4</name>
    <dbReference type="NCBI Taxonomy" id="1234023"/>
    <lineage>
        <taxon>Bacteria</taxon>
        <taxon>environmental samples</taxon>
    </lineage>
</organism>
<dbReference type="EMBL" id="AMFJ01000975">
    <property type="protein sequence ID" value="EKE26053.1"/>
    <property type="molecule type" value="Genomic_DNA"/>
</dbReference>
<proteinExistence type="predicted"/>
<name>K2FT46_9BACT</name>
<sequence>TGYVSSNTWVVQISWTWIITWFWWLTGQVNITPIWWTCLDNYAKVITVTPI</sequence>
<protein>
    <submittedName>
        <fullName evidence="1">Uncharacterized protein</fullName>
    </submittedName>
</protein>
<accession>K2FT46</accession>
<dbReference type="AlphaFoldDB" id="K2FT46"/>
<feature type="non-terminal residue" evidence="1">
    <location>
        <position position="1"/>
    </location>
</feature>
<comment type="caution">
    <text evidence="1">The sequence shown here is derived from an EMBL/GenBank/DDBJ whole genome shotgun (WGS) entry which is preliminary data.</text>
</comment>